<dbReference type="GO" id="GO:1990904">
    <property type="term" value="C:ribonucleoprotein complex"/>
    <property type="evidence" value="ECO:0007669"/>
    <property type="project" value="UniProtKB-KW"/>
</dbReference>
<name>A0A2I0K964_PUNGR</name>
<evidence type="ECO:0000256" key="1">
    <source>
        <dbReference type="ARBA" id="ARBA00007817"/>
    </source>
</evidence>
<dbReference type="STRING" id="22663.A0A2I0K964"/>
<evidence type="ECO:0000256" key="3">
    <source>
        <dbReference type="ARBA" id="ARBA00023274"/>
    </source>
</evidence>
<evidence type="ECO:0008006" key="6">
    <source>
        <dbReference type="Google" id="ProtNLM"/>
    </source>
</evidence>
<dbReference type="InterPro" id="IPR038526">
    <property type="entry name" value="Ribosomal_eL22_sf"/>
</dbReference>
<dbReference type="PANTHER" id="PTHR10064:SF35">
    <property type="entry name" value="OS07G0674200 PROTEIN"/>
    <property type="match status" value="1"/>
</dbReference>
<dbReference type="Proteomes" id="UP000233551">
    <property type="component" value="Unassembled WGS sequence"/>
</dbReference>
<dbReference type="InterPro" id="IPR002671">
    <property type="entry name" value="Ribosomal_eL22"/>
</dbReference>
<comment type="similarity">
    <text evidence="1">Belongs to the eukaryotic ribosomal protein eL22 family.</text>
</comment>
<protein>
    <recommendedName>
        <fullName evidence="6">60S ribosomal protein L22-2-like</fullName>
    </recommendedName>
</protein>
<proteinExistence type="inferred from homology"/>
<keyword evidence="3" id="KW-0687">Ribonucleoprotein</keyword>
<dbReference type="Pfam" id="PF01776">
    <property type="entry name" value="Ribosomal_L22e"/>
    <property type="match status" value="1"/>
</dbReference>
<dbReference type="GO" id="GO:0005840">
    <property type="term" value="C:ribosome"/>
    <property type="evidence" value="ECO:0007669"/>
    <property type="project" value="UniProtKB-KW"/>
</dbReference>
<dbReference type="GO" id="GO:0003723">
    <property type="term" value="F:RNA binding"/>
    <property type="evidence" value="ECO:0007669"/>
    <property type="project" value="TreeGrafter"/>
</dbReference>
<dbReference type="AlphaFoldDB" id="A0A2I0K964"/>
<evidence type="ECO:0000313" key="5">
    <source>
        <dbReference type="Proteomes" id="UP000233551"/>
    </source>
</evidence>
<evidence type="ECO:0000313" key="4">
    <source>
        <dbReference type="EMBL" id="PKI65074.1"/>
    </source>
</evidence>
<gene>
    <name evidence="4" type="ORF">CRG98_014543</name>
</gene>
<reference evidence="4 5" key="1">
    <citation type="submission" date="2017-11" db="EMBL/GenBank/DDBJ databases">
        <title>De-novo sequencing of pomegranate (Punica granatum L.) genome.</title>
        <authorList>
            <person name="Akparov Z."/>
            <person name="Amiraslanov A."/>
            <person name="Hajiyeva S."/>
            <person name="Abbasov M."/>
            <person name="Kaur K."/>
            <person name="Hamwieh A."/>
            <person name="Solovyev V."/>
            <person name="Salamov A."/>
            <person name="Braich B."/>
            <person name="Kosarev P."/>
            <person name="Mahmoud A."/>
            <person name="Hajiyev E."/>
            <person name="Babayeva S."/>
            <person name="Izzatullayeva V."/>
            <person name="Mammadov A."/>
            <person name="Mammadov A."/>
            <person name="Sharifova S."/>
            <person name="Ojaghi J."/>
            <person name="Eynullazada K."/>
            <person name="Bayramov B."/>
            <person name="Abdulazimova A."/>
            <person name="Shahmuradov I."/>
        </authorList>
    </citation>
    <scope>NUCLEOTIDE SEQUENCE [LARGE SCALE GENOMIC DNA]</scope>
    <source>
        <strain evidence="5">cv. AG2017</strain>
        <tissue evidence="4">Leaf</tissue>
    </source>
</reference>
<organism evidence="4 5">
    <name type="scientific">Punica granatum</name>
    <name type="common">Pomegranate</name>
    <dbReference type="NCBI Taxonomy" id="22663"/>
    <lineage>
        <taxon>Eukaryota</taxon>
        <taxon>Viridiplantae</taxon>
        <taxon>Streptophyta</taxon>
        <taxon>Embryophyta</taxon>
        <taxon>Tracheophyta</taxon>
        <taxon>Spermatophyta</taxon>
        <taxon>Magnoliopsida</taxon>
        <taxon>eudicotyledons</taxon>
        <taxon>Gunneridae</taxon>
        <taxon>Pentapetalae</taxon>
        <taxon>rosids</taxon>
        <taxon>malvids</taxon>
        <taxon>Myrtales</taxon>
        <taxon>Lythraceae</taxon>
        <taxon>Punica</taxon>
    </lineage>
</organism>
<keyword evidence="5" id="KW-1185">Reference proteome</keyword>
<dbReference type="PANTHER" id="PTHR10064">
    <property type="entry name" value="60S RIBOSOMAL PROTEIN L22"/>
    <property type="match status" value="1"/>
</dbReference>
<keyword evidence="2" id="KW-0689">Ribosomal protein</keyword>
<dbReference type="Gene3D" id="3.30.1360.210">
    <property type="match status" value="1"/>
</dbReference>
<sequence length="104" mass="11458">MSRMRKAGSVAGKKKGVAFVIDCAKPVEDKIMDVASLEKFLQERIKVEGKAGALGDVVAVTRDKRRGAGCWWPVALIGRWWPGSGLLPPLISFTLFEEESNRSR</sequence>
<evidence type="ECO:0000256" key="2">
    <source>
        <dbReference type="ARBA" id="ARBA00022980"/>
    </source>
</evidence>
<dbReference type="GO" id="GO:0003735">
    <property type="term" value="F:structural constituent of ribosome"/>
    <property type="evidence" value="ECO:0007669"/>
    <property type="project" value="InterPro"/>
</dbReference>
<accession>A0A2I0K964</accession>
<dbReference type="GO" id="GO:0002181">
    <property type="term" value="P:cytoplasmic translation"/>
    <property type="evidence" value="ECO:0007669"/>
    <property type="project" value="TreeGrafter"/>
</dbReference>
<comment type="caution">
    <text evidence="4">The sequence shown here is derived from an EMBL/GenBank/DDBJ whole genome shotgun (WGS) entry which is preliminary data.</text>
</comment>
<dbReference type="EMBL" id="PGOL01000770">
    <property type="protein sequence ID" value="PKI65074.1"/>
    <property type="molecule type" value="Genomic_DNA"/>
</dbReference>